<dbReference type="Proteomes" id="UP001589608">
    <property type="component" value="Unassembled WGS sequence"/>
</dbReference>
<proteinExistence type="predicted"/>
<evidence type="ECO:0000313" key="2">
    <source>
        <dbReference type="EMBL" id="MFB9449633.1"/>
    </source>
</evidence>
<accession>A0ABV5ML86</accession>
<keyword evidence="3" id="KW-1185">Reference proteome</keyword>
<gene>
    <name evidence="2" type="ORF">ACFFTR_41695</name>
</gene>
<organism evidence="2 3">
    <name type="scientific">Dactylosporangium vinaceum</name>
    <dbReference type="NCBI Taxonomy" id="53362"/>
    <lineage>
        <taxon>Bacteria</taxon>
        <taxon>Bacillati</taxon>
        <taxon>Actinomycetota</taxon>
        <taxon>Actinomycetes</taxon>
        <taxon>Micromonosporales</taxon>
        <taxon>Micromonosporaceae</taxon>
        <taxon>Dactylosporangium</taxon>
    </lineage>
</organism>
<sequence length="89" mass="9143">MTNELSPEQREHLARLIESELRALRAAALAAGATPESLTAALRARLSALQADTAERTAPEDDEAGPGHDGQSPPTSGAGCSGEQLEPGP</sequence>
<reference evidence="2 3" key="1">
    <citation type="submission" date="2024-09" db="EMBL/GenBank/DDBJ databases">
        <authorList>
            <person name="Sun Q."/>
            <person name="Mori K."/>
        </authorList>
    </citation>
    <scope>NUCLEOTIDE SEQUENCE [LARGE SCALE GENOMIC DNA]</scope>
    <source>
        <strain evidence="2 3">JCM 3307</strain>
    </source>
</reference>
<evidence type="ECO:0000313" key="3">
    <source>
        <dbReference type="Proteomes" id="UP001589608"/>
    </source>
</evidence>
<protein>
    <submittedName>
        <fullName evidence="2">Uncharacterized protein</fullName>
    </submittedName>
</protein>
<dbReference type="EMBL" id="JBHMCA010000067">
    <property type="protein sequence ID" value="MFB9449633.1"/>
    <property type="molecule type" value="Genomic_DNA"/>
</dbReference>
<comment type="caution">
    <text evidence="2">The sequence shown here is derived from an EMBL/GenBank/DDBJ whole genome shotgun (WGS) entry which is preliminary data.</text>
</comment>
<feature type="region of interest" description="Disordered" evidence="1">
    <location>
        <begin position="50"/>
        <end position="89"/>
    </location>
</feature>
<evidence type="ECO:0000256" key="1">
    <source>
        <dbReference type="SAM" id="MobiDB-lite"/>
    </source>
</evidence>
<dbReference type="RefSeq" id="WP_223094750.1">
    <property type="nucleotide sequence ID" value="NZ_CP061913.1"/>
</dbReference>
<name>A0ABV5ML86_9ACTN</name>